<feature type="region of interest" description="Disordered" evidence="1">
    <location>
        <begin position="487"/>
        <end position="513"/>
    </location>
</feature>
<organism evidence="2 3">
    <name type="scientific">Ophiobolus disseminans</name>
    <dbReference type="NCBI Taxonomy" id="1469910"/>
    <lineage>
        <taxon>Eukaryota</taxon>
        <taxon>Fungi</taxon>
        <taxon>Dikarya</taxon>
        <taxon>Ascomycota</taxon>
        <taxon>Pezizomycotina</taxon>
        <taxon>Dothideomycetes</taxon>
        <taxon>Pleosporomycetidae</taxon>
        <taxon>Pleosporales</taxon>
        <taxon>Pleosporineae</taxon>
        <taxon>Phaeosphaeriaceae</taxon>
        <taxon>Ophiobolus</taxon>
    </lineage>
</organism>
<keyword evidence="3" id="KW-1185">Reference proteome</keyword>
<protein>
    <submittedName>
        <fullName evidence="2">Uncharacterized protein</fullName>
    </submittedName>
</protein>
<dbReference type="AlphaFoldDB" id="A0A6A6ZWU0"/>
<feature type="compositionally biased region" description="Basic and acidic residues" evidence="1">
    <location>
        <begin position="445"/>
        <end position="461"/>
    </location>
</feature>
<feature type="compositionally biased region" description="Low complexity" evidence="1">
    <location>
        <begin position="498"/>
        <end position="513"/>
    </location>
</feature>
<dbReference type="EMBL" id="MU006228">
    <property type="protein sequence ID" value="KAF2825492.1"/>
    <property type="molecule type" value="Genomic_DNA"/>
</dbReference>
<feature type="compositionally biased region" description="Basic and acidic residues" evidence="1">
    <location>
        <begin position="73"/>
        <end position="83"/>
    </location>
</feature>
<proteinExistence type="predicted"/>
<evidence type="ECO:0000313" key="3">
    <source>
        <dbReference type="Proteomes" id="UP000799424"/>
    </source>
</evidence>
<feature type="region of interest" description="Disordered" evidence="1">
    <location>
        <begin position="429"/>
        <end position="474"/>
    </location>
</feature>
<feature type="region of interest" description="Disordered" evidence="1">
    <location>
        <begin position="1"/>
        <end position="83"/>
    </location>
</feature>
<evidence type="ECO:0000313" key="2">
    <source>
        <dbReference type="EMBL" id="KAF2825492.1"/>
    </source>
</evidence>
<evidence type="ECO:0000256" key="1">
    <source>
        <dbReference type="SAM" id="MobiDB-lite"/>
    </source>
</evidence>
<accession>A0A6A6ZWU0</accession>
<name>A0A6A6ZWU0_9PLEO</name>
<feature type="compositionally biased region" description="Pro residues" evidence="1">
    <location>
        <begin position="33"/>
        <end position="43"/>
    </location>
</feature>
<reference evidence="2" key="1">
    <citation type="journal article" date="2020" name="Stud. Mycol.">
        <title>101 Dothideomycetes genomes: a test case for predicting lifestyles and emergence of pathogens.</title>
        <authorList>
            <person name="Haridas S."/>
            <person name="Albert R."/>
            <person name="Binder M."/>
            <person name="Bloem J."/>
            <person name="Labutti K."/>
            <person name="Salamov A."/>
            <person name="Andreopoulos B."/>
            <person name="Baker S."/>
            <person name="Barry K."/>
            <person name="Bills G."/>
            <person name="Bluhm B."/>
            <person name="Cannon C."/>
            <person name="Castanera R."/>
            <person name="Culley D."/>
            <person name="Daum C."/>
            <person name="Ezra D."/>
            <person name="Gonzalez J."/>
            <person name="Henrissat B."/>
            <person name="Kuo A."/>
            <person name="Liang C."/>
            <person name="Lipzen A."/>
            <person name="Lutzoni F."/>
            <person name="Magnuson J."/>
            <person name="Mondo S."/>
            <person name="Nolan M."/>
            <person name="Ohm R."/>
            <person name="Pangilinan J."/>
            <person name="Park H.-J."/>
            <person name="Ramirez L."/>
            <person name="Alfaro M."/>
            <person name="Sun H."/>
            <person name="Tritt A."/>
            <person name="Yoshinaga Y."/>
            <person name="Zwiers L.-H."/>
            <person name="Turgeon B."/>
            <person name="Goodwin S."/>
            <person name="Spatafora J."/>
            <person name="Crous P."/>
            <person name="Grigoriev I."/>
        </authorList>
    </citation>
    <scope>NUCLEOTIDE SEQUENCE</scope>
    <source>
        <strain evidence="2">CBS 113818</strain>
    </source>
</reference>
<dbReference type="Proteomes" id="UP000799424">
    <property type="component" value="Unassembled WGS sequence"/>
</dbReference>
<gene>
    <name evidence="2" type="ORF">CC86DRAFT_407701</name>
</gene>
<sequence length="513" mass="57086">MAQDLPACQPSECTRRRTGALTATTTTSYSECPPLPASSPPTLPRKVEPRTSAPLSEATADSGLPCPVSSSSVEKDWEGPKKVESQALEDINDINERGNRTPETETTHVEKREAGMCFLRISKDPSNNQSPYSQGAIRMNATQTNPKESVGLATMISDELSVQARLQLEASRHHKLVKSLVGQELDRIIAQDRNIVVHHELSEERLQELLDDIENRQPLSEGKEEGLRRASEIEQAEELRTARQTWLNVVERVEGLQNKILVNYKHLNGRGDVDGNADIDDGFEKYERNRTDKIAVATLAAPTTTNNIRVPVEEDNAKDAQLMLRMCTARGALSKAREVHEEYRVTYNRRLNEYTCRRSGKCSVDIREEFTGEWLRGWSQVIEAVRNAEVVLKAVFNEAALAGMMADMPGKDDEPYTPSVEIWASEITREAEPDMPPAGEEESELEKKALEQQFDRDDAAGVDRGSCRNGHFLTNSNKTRATVGLLDDTRPAREVQTSSSALMVSLAASREDS</sequence>